<keyword evidence="3" id="KW-1185">Reference proteome</keyword>
<dbReference type="Pfam" id="PF13577">
    <property type="entry name" value="SnoaL_4"/>
    <property type="match status" value="1"/>
</dbReference>
<accession>A0ABX1JC47</accession>
<evidence type="ECO:0000259" key="1">
    <source>
        <dbReference type="Pfam" id="PF13577"/>
    </source>
</evidence>
<dbReference type="RefSeq" id="WP_168520275.1">
    <property type="nucleotide sequence ID" value="NZ_JAAXLS010000033.1"/>
</dbReference>
<protein>
    <submittedName>
        <fullName evidence="2">Nuclear transport factor 2 family protein</fullName>
    </submittedName>
</protein>
<dbReference type="EMBL" id="JAAXLS010000033">
    <property type="protein sequence ID" value="NKQ57248.1"/>
    <property type="molecule type" value="Genomic_DNA"/>
</dbReference>
<organism evidence="2 3">
    <name type="scientific">Amycolatopsis acididurans</name>
    <dbReference type="NCBI Taxonomy" id="2724524"/>
    <lineage>
        <taxon>Bacteria</taxon>
        <taxon>Bacillati</taxon>
        <taxon>Actinomycetota</taxon>
        <taxon>Actinomycetes</taxon>
        <taxon>Pseudonocardiales</taxon>
        <taxon>Pseudonocardiaceae</taxon>
        <taxon>Amycolatopsis</taxon>
    </lineage>
</organism>
<comment type="caution">
    <text evidence="2">The sequence shown here is derived from an EMBL/GenBank/DDBJ whole genome shotgun (WGS) entry which is preliminary data.</text>
</comment>
<proteinExistence type="predicted"/>
<evidence type="ECO:0000313" key="2">
    <source>
        <dbReference type="EMBL" id="NKQ57248.1"/>
    </source>
</evidence>
<dbReference type="Gene3D" id="3.10.450.50">
    <property type="match status" value="1"/>
</dbReference>
<dbReference type="InterPro" id="IPR032710">
    <property type="entry name" value="NTF2-like_dom_sf"/>
</dbReference>
<feature type="domain" description="SnoaL-like" evidence="1">
    <location>
        <begin position="5"/>
        <end position="128"/>
    </location>
</feature>
<dbReference type="Proteomes" id="UP000715441">
    <property type="component" value="Unassembled WGS sequence"/>
</dbReference>
<dbReference type="CDD" id="cd00531">
    <property type="entry name" value="NTF2_like"/>
    <property type="match status" value="1"/>
</dbReference>
<evidence type="ECO:0000313" key="3">
    <source>
        <dbReference type="Proteomes" id="UP000715441"/>
    </source>
</evidence>
<dbReference type="InterPro" id="IPR037401">
    <property type="entry name" value="SnoaL-like"/>
</dbReference>
<gene>
    <name evidence="2" type="ORF">HFP15_30700</name>
</gene>
<sequence length="158" mass="17826">MDLVALEEIKRVKHAYLRCVDLKLWDELADTLAPEATAHYGTPTYGDPLSLTGREEIIGFLRERLGPGLITTHFATQPEIDIDGGTATGTWAFEDKVIATEHQVVIAGAAFYEDTYRRCEDGRWRITHTGYTRTYEVMYSLKDVPSLKITSNRWTAAT</sequence>
<reference evidence="2 3" key="1">
    <citation type="submission" date="2020-04" db="EMBL/GenBank/DDBJ databases">
        <title>Novel species.</title>
        <authorList>
            <person name="Teo W.F.A."/>
            <person name="Lipun K."/>
            <person name="Srisuk N."/>
            <person name="Duangmal K."/>
        </authorList>
    </citation>
    <scope>NUCLEOTIDE SEQUENCE [LARGE SCALE GENOMIC DNA]</scope>
    <source>
        <strain evidence="2 3">K13G38</strain>
    </source>
</reference>
<dbReference type="SUPFAM" id="SSF54427">
    <property type="entry name" value="NTF2-like"/>
    <property type="match status" value="1"/>
</dbReference>
<name>A0ABX1JC47_9PSEU</name>